<dbReference type="EMBL" id="FAOZ01000007">
    <property type="protein sequence ID" value="CUU56436.1"/>
    <property type="molecule type" value="Genomic_DNA"/>
</dbReference>
<organism evidence="2 3">
    <name type="scientific">Parafrankia irregularis</name>
    <dbReference type="NCBI Taxonomy" id="795642"/>
    <lineage>
        <taxon>Bacteria</taxon>
        <taxon>Bacillati</taxon>
        <taxon>Actinomycetota</taxon>
        <taxon>Actinomycetes</taxon>
        <taxon>Frankiales</taxon>
        <taxon>Frankiaceae</taxon>
        <taxon>Parafrankia</taxon>
    </lineage>
</organism>
<protein>
    <recommendedName>
        <fullName evidence="4">Activator of Hsp90 ATPase homolog 1-like protein</fullName>
    </recommendedName>
</protein>
<accession>A0A0S4QM72</accession>
<proteinExistence type="predicted"/>
<reference evidence="3" key="1">
    <citation type="submission" date="2015-11" db="EMBL/GenBank/DDBJ databases">
        <authorList>
            <person name="Varghese N."/>
        </authorList>
    </citation>
    <scope>NUCLEOTIDE SEQUENCE [LARGE SCALE GENOMIC DNA]</scope>
    <source>
        <strain evidence="3">DSM 45899</strain>
    </source>
</reference>
<evidence type="ECO:0008006" key="4">
    <source>
        <dbReference type="Google" id="ProtNLM"/>
    </source>
</evidence>
<dbReference type="RefSeq" id="WP_091276624.1">
    <property type="nucleotide sequence ID" value="NZ_FAOZ01000007.1"/>
</dbReference>
<gene>
    <name evidence="2" type="ORF">Ga0074812_107320</name>
</gene>
<dbReference type="Gene3D" id="3.30.530.20">
    <property type="match status" value="1"/>
</dbReference>
<feature type="region of interest" description="Disordered" evidence="1">
    <location>
        <begin position="1"/>
        <end position="24"/>
    </location>
</feature>
<evidence type="ECO:0000313" key="2">
    <source>
        <dbReference type="EMBL" id="CUU56436.1"/>
    </source>
</evidence>
<sequence length="260" mass="27781">MSESSESPESDAVDDSGRSFTAGAGREFAIERELEVEASPQDYWDAVTGGNAGWLWPTPPPEPRVGGAVAGGGTVCAWEPPHHLVLRHDGPDGWFNQLEHVIEARDGGTTWVRYVHSGVFVDDWDNQYDGAAAHTDFYLHTLAQYVRDYTGRPAAWVNVEAPAASLAGGFAVLLRAAGLTEVRPGDRATLTVTGLAPLEVTVDYVAPHFLGLHTADAMFRVFGRDAFGAPVAVVAHLFAADADPGAVEGALRTWLGEIFA</sequence>
<dbReference type="SUPFAM" id="SSF55961">
    <property type="entry name" value="Bet v1-like"/>
    <property type="match status" value="1"/>
</dbReference>
<evidence type="ECO:0000256" key="1">
    <source>
        <dbReference type="SAM" id="MobiDB-lite"/>
    </source>
</evidence>
<feature type="compositionally biased region" description="Acidic residues" evidence="1">
    <location>
        <begin position="1"/>
        <end position="14"/>
    </location>
</feature>
<dbReference type="AlphaFoldDB" id="A0A0S4QM72"/>
<name>A0A0S4QM72_9ACTN</name>
<evidence type="ECO:0000313" key="3">
    <source>
        <dbReference type="Proteomes" id="UP000198802"/>
    </source>
</evidence>
<dbReference type="Proteomes" id="UP000198802">
    <property type="component" value="Unassembled WGS sequence"/>
</dbReference>
<keyword evidence="3" id="KW-1185">Reference proteome</keyword>
<dbReference type="InterPro" id="IPR023393">
    <property type="entry name" value="START-like_dom_sf"/>
</dbReference>